<comment type="caution">
    <text evidence="1">The sequence shown here is derived from an EMBL/GenBank/DDBJ whole genome shotgun (WGS) entry which is preliminary data.</text>
</comment>
<evidence type="ECO:0000313" key="2">
    <source>
        <dbReference type="Proteomes" id="UP001604277"/>
    </source>
</evidence>
<proteinExistence type="predicted"/>
<gene>
    <name evidence="1" type="ORF">Fot_50168</name>
</gene>
<protein>
    <submittedName>
        <fullName evidence="1">Uncharacterized protein</fullName>
    </submittedName>
</protein>
<sequence length="113" mass="12545">MDVISPISPISSAIPILCPKSPSSPTVAAPHPPPLRFRRHCHCEPPASAVVNCSSLAVISSSRSLLFGNDFQRVRPLLAADSSFVRRILERYLYMVFIYVNEDDNVHSRNMPI</sequence>
<evidence type="ECO:0000313" key="1">
    <source>
        <dbReference type="EMBL" id="KAL2468592.1"/>
    </source>
</evidence>
<accession>A0ABD1PYB2</accession>
<dbReference type="AlphaFoldDB" id="A0ABD1PYB2"/>
<dbReference type="Proteomes" id="UP001604277">
    <property type="component" value="Unassembled WGS sequence"/>
</dbReference>
<name>A0ABD1PYB2_9LAMI</name>
<reference evidence="2" key="1">
    <citation type="submission" date="2024-07" db="EMBL/GenBank/DDBJ databases">
        <title>Two chromosome-level genome assemblies of Korean endemic species Abeliophyllum distichum and Forsythia ovata (Oleaceae).</title>
        <authorList>
            <person name="Jang H."/>
        </authorList>
    </citation>
    <scope>NUCLEOTIDE SEQUENCE [LARGE SCALE GENOMIC DNA]</scope>
</reference>
<keyword evidence="2" id="KW-1185">Reference proteome</keyword>
<organism evidence="1 2">
    <name type="scientific">Forsythia ovata</name>
    <dbReference type="NCBI Taxonomy" id="205694"/>
    <lineage>
        <taxon>Eukaryota</taxon>
        <taxon>Viridiplantae</taxon>
        <taxon>Streptophyta</taxon>
        <taxon>Embryophyta</taxon>
        <taxon>Tracheophyta</taxon>
        <taxon>Spermatophyta</taxon>
        <taxon>Magnoliopsida</taxon>
        <taxon>eudicotyledons</taxon>
        <taxon>Gunneridae</taxon>
        <taxon>Pentapetalae</taxon>
        <taxon>asterids</taxon>
        <taxon>lamiids</taxon>
        <taxon>Lamiales</taxon>
        <taxon>Oleaceae</taxon>
        <taxon>Forsythieae</taxon>
        <taxon>Forsythia</taxon>
    </lineage>
</organism>
<dbReference type="EMBL" id="JBFOLJ010000016">
    <property type="protein sequence ID" value="KAL2468592.1"/>
    <property type="molecule type" value="Genomic_DNA"/>
</dbReference>